<dbReference type="EMBL" id="JAKUCV010005251">
    <property type="protein sequence ID" value="KAJ4831925.1"/>
    <property type="molecule type" value="Genomic_DNA"/>
</dbReference>
<dbReference type="GO" id="GO:0003723">
    <property type="term" value="F:RNA binding"/>
    <property type="evidence" value="ECO:0007669"/>
    <property type="project" value="InterPro"/>
</dbReference>
<evidence type="ECO:0008006" key="5">
    <source>
        <dbReference type="Google" id="ProtNLM"/>
    </source>
</evidence>
<name>A0A9Q0FI72_9ROSI</name>
<dbReference type="PROSITE" id="PS51375">
    <property type="entry name" value="PPR"/>
    <property type="match status" value="1"/>
</dbReference>
<dbReference type="OrthoDB" id="852085at2759"/>
<reference evidence="3" key="1">
    <citation type="submission" date="2022-02" db="EMBL/GenBank/DDBJ databases">
        <authorList>
            <person name="Henning P.M."/>
            <person name="McCubbin A.G."/>
            <person name="Shore J.S."/>
        </authorList>
    </citation>
    <scope>NUCLEOTIDE SEQUENCE</scope>
    <source>
        <strain evidence="3">F60SS</strain>
        <tissue evidence="3">Leaves</tissue>
    </source>
</reference>
<dbReference type="PANTHER" id="PTHR47926:SF348">
    <property type="entry name" value="PENTATRICOPEPTIDE REPEAT-CONTAINING PROTEIN"/>
    <property type="match status" value="1"/>
</dbReference>
<dbReference type="Gene3D" id="1.25.40.10">
    <property type="entry name" value="Tetratricopeptide repeat domain"/>
    <property type="match status" value="2"/>
</dbReference>
<keyword evidence="4" id="KW-1185">Reference proteome</keyword>
<dbReference type="PANTHER" id="PTHR47926">
    <property type="entry name" value="PENTATRICOPEPTIDE REPEAT-CONTAINING PROTEIN"/>
    <property type="match status" value="1"/>
</dbReference>
<comment type="caution">
    <text evidence="3">The sequence shown here is derived from an EMBL/GenBank/DDBJ whole genome shotgun (WGS) entry which is preliminary data.</text>
</comment>
<gene>
    <name evidence="3" type="ORF">Tsubulata_043809</name>
</gene>
<feature type="repeat" description="PPR" evidence="2">
    <location>
        <begin position="188"/>
        <end position="222"/>
    </location>
</feature>
<dbReference type="Proteomes" id="UP001141552">
    <property type="component" value="Unassembled WGS sequence"/>
</dbReference>
<sequence length="304" mass="33751">MPPPHSYSPEFLLQLLQRFINRRAQVRQIHSFLITGGHLFSHRSTPLSNFPQRKITLLYNNLIKAHLHFGQKHKALCLFAFMLSRQTRPDAHTFPSLVKAAGALSSPSFAGHSLHGQALRRGVSSDPFVQTSLLGFYSKLGDLFSARKVFEEILCPCVVECNAMLDAFAKNGDLGSLVLLFEGMGKRDVVSWTTVINGFSRNGNLREAIGFFRDMIVYGDGKPNEATYVGVLSSCANVEKGGAIYLGKQVHGYIIKNEAVLTVFMGTALIDFYGKRWGFAADVRREMLDAGIRKVPAYSLIDSF</sequence>
<dbReference type="GO" id="GO:0009451">
    <property type="term" value="P:RNA modification"/>
    <property type="evidence" value="ECO:0007669"/>
    <property type="project" value="InterPro"/>
</dbReference>
<organism evidence="3 4">
    <name type="scientific">Turnera subulata</name>
    <dbReference type="NCBI Taxonomy" id="218843"/>
    <lineage>
        <taxon>Eukaryota</taxon>
        <taxon>Viridiplantae</taxon>
        <taxon>Streptophyta</taxon>
        <taxon>Embryophyta</taxon>
        <taxon>Tracheophyta</taxon>
        <taxon>Spermatophyta</taxon>
        <taxon>Magnoliopsida</taxon>
        <taxon>eudicotyledons</taxon>
        <taxon>Gunneridae</taxon>
        <taxon>Pentapetalae</taxon>
        <taxon>rosids</taxon>
        <taxon>fabids</taxon>
        <taxon>Malpighiales</taxon>
        <taxon>Passifloraceae</taxon>
        <taxon>Turnera</taxon>
    </lineage>
</organism>
<proteinExistence type="predicted"/>
<evidence type="ECO:0000313" key="4">
    <source>
        <dbReference type="Proteomes" id="UP001141552"/>
    </source>
</evidence>
<keyword evidence="1" id="KW-0677">Repeat</keyword>
<evidence type="ECO:0000256" key="2">
    <source>
        <dbReference type="PROSITE-ProRule" id="PRU00708"/>
    </source>
</evidence>
<protein>
    <recommendedName>
        <fullName evidence="5">Pentatricopeptide repeat-containing protein</fullName>
    </recommendedName>
</protein>
<evidence type="ECO:0000313" key="3">
    <source>
        <dbReference type="EMBL" id="KAJ4831925.1"/>
    </source>
</evidence>
<dbReference type="InterPro" id="IPR002885">
    <property type="entry name" value="PPR_rpt"/>
</dbReference>
<dbReference type="Pfam" id="PF13041">
    <property type="entry name" value="PPR_2"/>
    <property type="match status" value="2"/>
</dbReference>
<dbReference type="NCBIfam" id="TIGR00756">
    <property type="entry name" value="PPR"/>
    <property type="match status" value="1"/>
</dbReference>
<accession>A0A9Q0FI72</accession>
<dbReference type="Pfam" id="PF01535">
    <property type="entry name" value="PPR"/>
    <property type="match status" value="1"/>
</dbReference>
<reference evidence="3" key="2">
    <citation type="journal article" date="2023" name="Plants (Basel)">
        <title>Annotation of the Turnera subulata (Passifloraceae) Draft Genome Reveals the S-Locus Evolved after the Divergence of Turneroideae from Passifloroideae in a Stepwise Manner.</title>
        <authorList>
            <person name="Henning P.M."/>
            <person name="Roalson E.H."/>
            <person name="Mir W."/>
            <person name="McCubbin A.G."/>
            <person name="Shore J.S."/>
        </authorList>
    </citation>
    <scope>NUCLEOTIDE SEQUENCE</scope>
    <source>
        <strain evidence="3">F60SS</strain>
    </source>
</reference>
<dbReference type="AlphaFoldDB" id="A0A9Q0FI72"/>
<dbReference type="InterPro" id="IPR046960">
    <property type="entry name" value="PPR_At4g14850-like_plant"/>
</dbReference>
<dbReference type="InterPro" id="IPR011990">
    <property type="entry name" value="TPR-like_helical_dom_sf"/>
</dbReference>
<evidence type="ECO:0000256" key="1">
    <source>
        <dbReference type="ARBA" id="ARBA00022737"/>
    </source>
</evidence>